<keyword evidence="3" id="KW-1185">Reference proteome</keyword>
<accession>A0A4Q4TKL3</accession>
<evidence type="ECO:0008006" key="4">
    <source>
        <dbReference type="Google" id="ProtNLM"/>
    </source>
</evidence>
<evidence type="ECO:0000313" key="2">
    <source>
        <dbReference type="EMBL" id="RYP06297.1"/>
    </source>
</evidence>
<reference evidence="2 3" key="1">
    <citation type="submission" date="2018-06" db="EMBL/GenBank/DDBJ databases">
        <title>Complete Genomes of Monosporascus.</title>
        <authorList>
            <person name="Robinson A.J."/>
            <person name="Natvig D.O."/>
        </authorList>
    </citation>
    <scope>NUCLEOTIDE SEQUENCE [LARGE SCALE GENOMIC DNA]</scope>
    <source>
        <strain evidence="2 3">CBS 110550</strain>
    </source>
</reference>
<proteinExistence type="predicted"/>
<gene>
    <name evidence="2" type="ORF">DL764_003224</name>
</gene>
<dbReference type="OrthoDB" id="4611802at2759"/>
<comment type="caution">
    <text evidence="2">The sequence shown here is derived from an EMBL/GenBank/DDBJ whole genome shotgun (WGS) entry which is preliminary data.</text>
</comment>
<evidence type="ECO:0000313" key="3">
    <source>
        <dbReference type="Proteomes" id="UP000293360"/>
    </source>
</evidence>
<name>A0A4Q4TKL3_9PEZI</name>
<sequence length="85" mass="9068">MQFTTITFASLVAIAAAAPSGYKECQPGTYSCTTNPETGCPGWQTCDVTGSWVYSGDCPPDTVCKFLHQNGSPYCVPADFWLTSS</sequence>
<protein>
    <recommendedName>
        <fullName evidence="4">CBM1 domain-containing protein</fullName>
    </recommendedName>
</protein>
<feature type="signal peptide" evidence="1">
    <location>
        <begin position="1"/>
        <end position="17"/>
    </location>
</feature>
<dbReference type="Proteomes" id="UP000293360">
    <property type="component" value="Unassembled WGS sequence"/>
</dbReference>
<dbReference type="AlphaFoldDB" id="A0A4Q4TKL3"/>
<keyword evidence="1" id="KW-0732">Signal</keyword>
<dbReference type="EMBL" id="QJNU01000136">
    <property type="protein sequence ID" value="RYP06297.1"/>
    <property type="molecule type" value="Genomic_DNA"/>
</dbReference>
<feature type="chain" id="PRO_5020245213" description="CBM1 domain-containing protein" evidence="1">
    <location>
        <begin position="18"/>
        <end position="85"/>
    </location>
</feature>
<organism evidence="2 3">
    <name type="scientific">Monosporascus ibericus</name>
    <dbReference type="NCBI Taxonomy" id="155417"/>
    <lineage>
        <taxon>Eukaryota</taxon>
        <taxon>Fungi</taxon>
        <taxon>Dikarya</taxon>
        <taxon>Ascomycota</taxon>
        <taxon>Pezizomycotina</taxon>
        <taxon>Sordariomycetes</taxon>
        <taxon>Xylariomycetidae</taxon>
        <taxon>Xylariales</taxon>
        <taxon>Xylariales incertae sedis</taxon>
        <taxon>Monosporascus</taxon>
    </lineage>
</organism>
<evidence type="ECO:0000256" key="1">
    <source>
        <dbReference type="SAM" id="SignalP"/>
    </source>
</evidence>